<dbReference type="Proteomes" id="UP000249287">
    <property type="component" value="Segment"/>
</dbReference>
<feature type="compositionally biased region" description="Basic and acidic residues" evidence="1">
    <location>
        <begin position="107"/>
        <end position="123"/>
    </location>
</feature>
<evidence type="ECO:0008006" key="3">
    <source>
        <dbReference type="Google" id="ProtNLM"/>
    </source>
</evidence>
<reference evidence="2" key="1">
    <citation type="journal article" date="2018" name="Nat. Commun.">
        <title>Diversity and evolution of the emerging Pandoraviridae family.</title>
        <authorList>
            <person name="Legendre M."/>
            <person name="Fabre E."/>
            <person name="Poirot O."/>
            <person name="Jeudy S."/>
            <person name="Lartigue A."/>
            <person name="Alempic J.M."/>
            <person name="Beucher L."/>
            <person name="Philippe N."/>
            <person name="Bertaux L."/>
            <person name="Christo-Foroux E."/>
            <person name="Labadie K."/>
            <person name="Coute Y."/>
            <person name="Abergel C."/>
            <person name="Claverie J.M."/>
        </authorList>
    </citation>
    <scope>NUCLEOTIDE SEQUENCE [LARGE SCALE GENOMIC DNA]</scope>
    <source>
        <strain evidence="2">Neocaledonia</strain>
    </source>
</reference>
<feature type="region of interest" description="Disordered" evidence="1">
    <location>
        <begin position="38"/>
        <end position="140"/>
    </location>
</feature>
<dbReference type="RefSeq" id="YP_009482530.1">
    <property type="nucleotide sequence ID" value="NC_037666.1"/>
</dbReference>
<dbReference type="PANTHER" id="PTHR46586:SF3">
    <property type="entry name" value="ANKYRIN REPEAT-CONTAINING PROTEIN"/>
    <property type="match status" value="1"/>
</dbReference>
<dbReference type="GeneID" id="36843240"/>
<dbReference type="EMBL" id="MG011690">
    <property type="protein sequence ID" value="AVK76527.1"/>
    <property type="molecule type" value="Genomic_DNA"/>
</dbReference>
<accession>A0A2U7UDL8</accession>
<dbReference type="KEGG" id="vg:36843240"/>
<sequence length="737" mass="81402">MRVRRAFFISCGVRTSAVSAAPLRQDAKQEEKDKAIVFGKQPKKEGNKIAGITYRLADPGARTKKKQQRQQRGATVRLTKKKEKTAKKPRERDHRPQGNRPATPITRTEKERKTNSRQKRDNHAGMQGKRGTKHKRPRTADEFKAVVRTLRAPAAKKACSALRRPLYATPPADGTNAFDVLPIEMVRDIMMHIRGWRDVVALQATARRFVGVLAPCDTWTRKYAPDGTPFDLTVPPPGTCPEPFEAFLAVHARWGMAARGFDDEGLVRLAAGGRTDVLMWLDPLYNAWERIEAQAKQAHMPSWIEVGSSVFRNRAAKRHEDQARAAAKSGRAATLEYILDNDRRVIRSAGSTLILMAVASDRPDIVDVVHRFLAAEGAHHKWCGSALRARLPATDVLEPASVMDHLVNVGCPTAVDISERTLGLTLASGAMGLVVWLHRQTRVPQRRCTRREMDEAASRGHFAAVRWAHEKGMRRCALSTLVAGVGSSAQDTLAFVRWALGQEEEAGDGARSRPARVPEWRDGLLAVEAARAGHLDVVRWLHENHPETVTMQAARVATSACHAHVAIYLHNAGVAPFDAYRPLRRVVAQMGDDADRATGHPTARQAVVALDMLAAAGAPYDAKALEQAATSHHAPALGVFAKHYCVPQRAAPDDDRTTPKAHDAWPRKPACTLPTLDDIMLAAARSDHLDTIRWVKHNIPGTRLCLAIDMMRAARERHTRINALGKCSCPRCKPVRS</sequence>
<gene>
    <name evidence="2" type="ORF">pneo_cds_920</name>
</gene>
<feature type="compositionally biased region" description="Basic and acidic residues" evidence="1">
    <location>
        <begin position="86"/>
        <end position="96"/>
    </location>
</feature>
<proteinExistence type="predicted"/>
<dbReference type="PANTHER" id="PTHR46586">
    <property type="entry name" value="ANKYRIN REPEAT-CONTAINING PROTEIN"/>
    <property type="match status" value="1"/>
</dbReference>
<evidence type="ECO:0000313" key="2">
    <source>
        <dbReference type="EMBL" id="AVK76527.1"/>
    </source>
</evidence>
<name>A0A2U7UDL8_9VIRU</name>
<organism evidence="2">
    <name type="scientific">Pandoravirus neocaledonia</name>
    <dbReference type="NCBI Taxonomy" id="2107708"/>
    <lineage>
        <taxon>Viruses</taxon>
        <taxon>Pandoravirus</taxon>
    </lineage>
</organism>
<protein>
    <recommendedName>
        <fullName evidence="3">Ankyrin repeat domain containing protein</fullName>
    </recommendedName>
</protein>
<dbReference type="InterPro" id="IPR052050">
    <property type="entry name" value="SecEffector_AnkRepeat"/>
</dbReference>
<evidence type="ECO:0000256" key="1">
    <source>
        <dbReference type="SAM" id="MobiDB-lite"/>
    </source>
</evidence>